<dbReference type="PRINTS" id="PR00313">
    <property type="entry name" value="CABNDNGRPT"/>
</dbReference>
<dbReference type="EMBL" id="WHOR01000065">
    <property type="protein sequence ID" value="NUB19761.1"/>
    <property type="molecule type" value="Genomic_DNA"/>
</dbReference>
<dbReference type="Pfam" id="PF00353">
    <property type="entry name" value="HemolysinCabind"/>
    <property type="match status" value="2"/>
</dbReference>
<dbReference type="InterPro" id="IPR011042">
    <property type="entry name" value="6-blade_b-propeller_TolB-like"/>
</dbReference>
<comment type="caution">
    <text evidence="2">The sequence shown here is derived from an EMBL/GenBank/DDBJ whole genome shotgun (WGS) entry which is preliminary data.</text>
</comment>
<keyword evidence="3" id="KW-1185">Reference proteome</keyword>
<evidence type="ECO:0000313" key="3">
    <source>
        <dbReference type="Proteomes" id="UP000639419"/>
    </source>
</evidence>
<dbReference type="SUPFAM" id="SSF82171">
    <property type="entry name" value="DPP6 N-terminal domain-like"/>
    <property type="match status" value="1"/>
</dbReference>
<dbReference type="PROSITE" id="PS00330">
    <property type="entry name" value="HEMOLYSIN_CALCIUM"/>
    <property type="match status" value="3"/>
</dbReference>
<organism evidence="2 3">
    <name type="scientific">Azospirillum formosense</name>
    <dbReference type="NCBI Taxonomy" id="861533"/>
    <lineage>
        <taxon>Bacteria</taxon>
        <taxon>Pseudomonadati</taxon>
        <taxon>Pseudomonadota</taxon>
        <taxon>Alphaproteobacteria</taxon>
        <taxon>Rhodospirillales</taxon>
        <taxon>Azospirillaceae</taxon>
        <taxon>Azospirillum</taxon>
    </lineage>
</organism>
<dbReference type="SUPFAM" id="SSF51120">
    <property type="entry name" value="beta-Roll"/>
    <property type="match status" value="2"/>
</dbReference>
<dbReference type="InterPro" id="IPR001343">
    <property type="entry name" value="Hemolysn_Ca-bd"/>
</dbReference>
<evidence type="ECO:0000313" key="2">
    <source>
        <dbReference type="EMBL" id="NUB19761.1"/>
    </source>
</evidence>
<dbReference type="InterPro" id="IPR018511">
    <property type="entry name" value="Hemolysin-typ_Ca-bd_CS"/>
</dbReference>
<comment type="similarity">
    <text evidence="1">Belongs to the TolB family.</text>
</comment>
<dbReference type="InterPro" id="IPR011049">
    <property type="entry name" value="Serralysin-like_metalloprot_C"/>
</dbReference>
<proteinExistence type="inferred from homology"/>
<sequence length="611" mass="62017">MHSCPITSNHHESRGIYSGSENIGGIRQMTALSITDIQLVSSASDGTLGNSQSDDPVFSPDGTKVAFQSSSDNLVSGDTNGSRDIFVKDLITGEMTLVSSSSGGALGNSFSFRPVFSPDGMKIAFASFSSNLVSGDTNETKDIFVKDLVTGEVTLVSTTVGGNQGNADSDNPVFSPDGTKIAFASYSNNLVSGDTNDVIDIFVKDLITGEVTLVSSAADGTVGNAFGFGGSFTPVFSPDGTKVAFSSSSTNLVSGGSNIPPGIIFNIFVKDLVTGEVTLVSSTEDGTAGIDDSLQPVFSPDGTRIAFASSSTNLVSGDNNGSLDIFVKDLVTGDVTRVSSAADGTLGNSESLSPVFSPDGTMIAFTSSSDNLVAGDTNEAADVFVKDLITGEVTLVSKAPDGTRGDNASFDPVFSADGSQLAFASSATNLAPNDTNGSPDVFVVTFGAEGLTLTGTIKADDLTGGQGDDIISGLLGHDALNGAGGNDLLDGGPGRDTLKGGSGDDTLLGARGSDLLIGGSGNDHLFGGWGNDTLTGGLGADLFGFAWGSGRDRITDFRFAEGDRIGLAAGIEWNVTSNAAGDAVIALCGGNRITLSGICADQVTTGWFVQN</sequence>
<dbReference type="PANTHER" id="PTHR36842">
    <property type="entry name" value="PROTEIN TOLB HOMOLOG"/>
    <property type="match status" value="1"/>
</dbReference>
<dbReference type="Pfam" id="PF07676">
    <property type="entry name" value="PD40"/>
    <property type="match status" value="7"/>
</dbReference>
<dbReference type="PANTHER" id="PTHR36842:SF1">
    <property type="entry name" value="PROTEIN TOLB"/>
    <property type="match status" value="1"/>
</dbReference>
<evidence type="ECO:0000256" key="1">
    <source>
        <dbReference type="ARBA" id="ARBA00009820"/>
    </source>
</evidence>
<accession>A0ABX2KT56</accession>
<dbReference type="Gene3D" id="2.120.10.30">
    <property type="entry name" value="TolB, C-terminal domain"/>
    <property type="match status" value="2"/>
</dbReference>
<dbReference type="Proteomes" id="UP000639419">
    <property type="component" value="Unassembled WGS sequence"/>
</dbReference>
<gene>
    <name evidence="2" type="ORF">GBZ26_11115</name>
</gene>
<dbReference type="InterPro" id="IPR011659">
    <property type="entry name" value="WD40"/>
</dbReference>
<name>A0ABX2KT56_9PROT</name>
<reference evidence="2 3" key="1">
    <citation type="submission" date="2019-10" db="EMBL/GenBank/DDBJ databases">
        <title>Genome sequence of Azospirillum formosense CC-Nfb-7.</title>
        <authorList>
            <person name="Ambrosini A."/>
            <person name="Sant'Anna F.H."/>
            <person name="Cassan F.D."/>
            <person name="Souza E.M."/>
            <person name="Passaglia L.M.P."/>
        </authorList>
    </citation>
    <scope>NUCLEOTIDE SEQUENCE [LARGE SCALE GENOMIC DNA]</scope>
    <source>
        <strain evidence="2 3">CC-NFb-7</strain>
    </source>
</reference>
<protein>
    <submittedName>
        <fullName evidence="2">Calcium-binding protein</fullName>
    </submittedName>
</protein>
<dbReference type="Gene3D" id="2.150.10.10">
    <property type="entry name" value="Serralysin-like metalloprotease, C-terminal"/>
    <property type="match status" value="2"/>
</dbReference>